<protein>
    <submittedName>
        <fullName evidence="3">Uncharacterized protein</fullName>
    </submittedName>
</protein>
<accession>A0AAU8MP09</accession>
<reference evidence="3" key="2">
    <citation type="submission" date="2024-06" db="EMBL/GenBank/DDBJ databases">
        <authorList>
            <person name="Li S."/>
        </authorList>
    </citation>
    <scope>NUCLEOTIDE SEQUENCE</scope>
    <source>
        <strain evidence="3">SR10</strain>
    </source>
</reference>
<evidence type="ECO:0000256" key="1">
    <source>
        <dbReference type="SAM" id="SignalP"/>
    </source>
</evidence>
<feature type="signal peptide" evidence="1">
    <location>
        <begin position="1"/>
        <end position="21"/>
    </location>
</feature>
<dbReference type="EMBL" id="CP159925">
    <property type="protein sequence ID" value="XCO73380.1"/>
    <property type="molecule type" value="Genomic_DNA"/>
</dbReference>
<sequence length="77" mass="8390">MNATVRVAVLSLSILGLAACAGTQTKSSYVEPASAPRAESSMSRDERYIATIERIARNRGIDVVWVNPPQRESVQDE</sequence>
<dbReference type="EMBL" id="JBANDL010000002">
    <property type="protein sequence ID" value="MEI2454376.1"/>
    <property type="molecule type" value="Genomic_DNA"/>
</dbReference>
<gene>
    <name evidence="3" type="ORF">ABU614_13340</name>
    <name evidence="2" type="ORF">V2J18_06760</name>
</gene>
<dbReference type="PROSITE" id="PS51257">
    <property type="entry name" value="PROKAR_LIPOPROTEIN"/>
    <property type="match status" value="1"/>
</dbReference>
<evidence type="ECO:0000313" key="4">
    <source>
        <dbReference type="Proteomes" id="UP001387215"/>
    </source>
</evidence>
<name>A0AAU8MP09_9GAMM</name>
<dbReference type="AlphaFoldDB" id="A0AAU8MP09"/>
<dbReference type="RefSeq" id="WP_064748611.1">
    <property type="nucleotide sequence ID" value="NZ_CP159925.1"/>
</dbReference>
<reference evidence="2 4" key="1">
    <citation type="submission" date="2024-02" db="EMBL/GenBank/DDBJ databases">
        <title>Lysobacter Genome Sequencing and Mining.</title>
        <authorList>
            <person name="Bierman J."/>
            <person name="Walker M.C."/>
        </authorList>
    </citation>
    <scope>NUCLEOTIDE SEQUENCE [LARGE SCALE GENOMIC DNA]</scope>
    <source>
        <strain evidence="2 4">PB6250</strain>
    </source>
</reference>
<keyword evidence="1" id="KW-0732">Signal</keyword>
<organism evidence="3">
    <name type="scientific">Lysobacter firmicutimachus</name>
    <dbReference type="NCBI Taxonomy" id="1792846"/>
    <lineage>
        <taxon>Bacteria</taxon>
        <taxon>Pseudomonadati</taxon>
        <taxon>Pseudomonadota</taxon>
        <taxon>Gammaproteobacteria</taxon>
        <taxon>Lysobacterales</taxon>
        <taxon>Lysobacteraceae</taxon>
        <taxon>Lysobacter</taxon>
    </lineage>
</organism>
<feature type="chain" id="PRO_5043672569" evidence="1">
    <location>
        <begin position="22"/>
        <end position="77"/>
    </location>
</feature>
<dbReference type="Proteomes" id="UP001387215">
    <property type="component" value="Unassembled WGS sequence"/>
</dbReference>
<proteinExistence type="predicted"/>
<evidence type="ECO:0000313" key="3">
    <source>
        <dbReference type="EMBL" id="XCO73380.1"/>
    </source>
</evidence>
<evidence type="ECO:0000313" key="2">
    <source>
        <dbReference type="EMBL" id="MEI2454376.1"/>
    </source>
</evidence>
<keyword evidence="4" id="KW-1185">Reference proteome</keyword>